<evidence type="ECO:0000313" key="4">
    <source>
        <dbReference type="Proteomes" id="UP001219933"/>
    </source>
</evidence>
<accession>A0AAF0J5Y1</accession>
<dbReference type="InterPro" id="IPR001623">
    <property type="entry name" value="DnaJ_domain"/>
</dbReference>
<dbReference type="EMBL" id="CP119878">
    <property type="protein sequence ID" value="WFD34693.1"/>
    <property type="molecule type" value="Genomic_DNA"/>
</dbReference>
<dbReference type="SMART" id="SM00271">
    <property type="entry name" value="DnaJ"/>
    <property type="match status" value="1"/>
</dbReference>
<feature type="compositionally biased region" description="Pro residues" evidence="1">
    <location>
        <begin position="1"/>
        <end position="19"/>
    </location>
</feature>
<proteinExistence type="predicted"/>
<dbReference type="PRINTS" id="PR00625">
    <property type="entry name" value="JDOMAIN"/>
</dbReference>
<keyword evidence="4" id="KW-1185">Reference proteome</keyword>
<dbReference type="PANTHER" id="PTHR46620">
    <property type="entry name" value="J DOMAIN-CONTAINING PROTEIN SPF31"/>
    <property type="match status" value="1"/>
</dbReference>
<dbReference type="Proteomes" id="UP001219933">
    <property type="component" value="Chromosome 2"/>
</dbReference>
<dbReference type="PROSITE" id="PS50076">
    <property type="entry name" value="DNAJ_2"/>
    <property type="match status" value="1"/>
</dbReference>
<feature type="compositionally biased region" description="Basic residues" evidence="1">
    <location>
        <begin position="295"/>
        <end position="307"/>
    </location>
</feature>
<feature type="compositionally biased region" description="Low complexity" evidence="1">
    <location>
        <begin position="42"/>
        <end position="82"/>
    </location>
</feature>
<gene>
    <name evidence="3" type="primary">spf31</name>
    <name evidence="3" type="ORF">MCUN1_001534</name>
</gene>
<evidence type="ECO:0000259" key="2">
    <source>
        <dbReference type="PROSITE" id="PS50076"/>
    </source>
</evidence>
<dbReference type="AlphaFoldDB" id="A0AAF0J5Y1"/>
<dbReference type="InterPro" id="IPR036869">
    <property type="entry name" value="J_dom_sf"/>
</dbReference>
<name>A0AAF0J5Y1_9BASI</name>
<feature type="domain" description="J" evidence="2">
    <location>
        <begin position="119"/>
        <end position="185"/>
    </location>
</feature>
<evidence type="ECO:0000256" key="1">
    <source>
        <dbReference type="SAM" id="MobiDB-lite"/>
    </source>
</evidence>
<dbReference type="CDD" id="cd06257">
    <property type="entry name" value="DnaJ"/>
    <property type="match status" value="1"/>
</dbReference>
<reference evidence="3" key="1">
    <citation type="submission" date="2023-03" db="EMBL/GenBank/DDBJ databases">
        <title>Mating type loci evolution in Malassezia.</title>
        <authorList>
            <person name="Coelho M.A."/>
        </authorList>
    </citation>
    <scope>NUCLEOTIDE SEQUENCE</scope>
    <source>
        <strain evidence="3">CBS 11721</strain>
    </source>
</reference>
<sequence>MSTPQAPGPPPGPPPPPPRLAKKSVGDTPQQERASKPPRTDTAATPSASATATATASATTSAAASASSAAPAQTTASSSSAPRQPLTDDERRRKRQAEQNAFLQQLEIDRILTVAFKMNPYDILDVPTHADEKTIQRIFRRKSLLIHPDKVQGDAQRAHEAFGMLQQASTDLLDEERRKNIDSVVRSAERLALHELNLASEIEMDQIAQEEASGRLAGLIPSWQERVRECVKHFLVDEEVRKRRAQRMKQEAEIFARLRREEAEEELRRKAEPDTRWEDTREERVKGWRSFQKGAAKKRRKTSNVLG</sequence>
<dbReference type="Pfam" id="PF00226">
    <property type="entry name" value="DnaJ"/>
    <property type="match status" value="1"/>
</dbReference>
<evidence type="ECO:0000313" key="3">
    <source>
        <dbReference type="EMBL" id="WFD34693.1"/>
    </source>
</evidence>
<protein>
    <submittedName>
        <fullName evidence="3">DnaJ sub C member 8</fullName>
    </submittedName>
</protein>
<feature type="compositionally biased region" description="Basic and acidic residues" evidence="1">
    <location>
        <begin position="261"/>
        <end position="286"/>
    </location>
</feature>
<feature type="region of interest" description="Disordered" evidence="1">
    <location>
        <begin position="261"/>
        <end position="307"/>
    </location>
</feature>
<organism evidence="3 4">
    <name type="scientific">Malassezia cuniculi</name>
    <dbReference type="NCBI Taxonomy" id="948313"/>
    <lineage>
        <taxon>Eukaryota</taxon>
        <taxon>Fungi</taxon>
        <taxon>Dikarya</taxon>
        <taxon>Basidiomycota</taxon>
        <taxon>Ustilaginomycotina</taxon>
        <taxon>Malasseziomycetes</taxon>
        <taxon>Malasseziales</taxon>
        <taxon>Malasseziaceae</taxon>
        <taxon>Malassezia</taxon>
    </lineage>
</organism>
<dbReference type="SUPFAM" id="SSF46565">
    <property type="entry name" value="Chaperone J-domain"/>
    <property type="match status" value="1"/>
</dbReference>
<feature type="region of interest" description="Disordered" evidence="1">
    <location>
        <begin position="1"/>
        <end position="97"/>
    </location>
</feature>
<dbReference type="Gene3D" id="1.10.287.110">
    <property type="entry name" value="DnaJ domain"/>
    <property type="match status" value="1"/>
</dbReference>
<dbReference type="PANTHER" id="PTHR46620:SF1">
    <property type="entry name" value="J DOMAIN-CONTAINING PROTEIN SPF31"/>
    <property type="match status" value="1"/>
</dbReference>